<accession>A0ABR6VSW7</accession>
<evidence type="ECO:0000313" key="2">
    <source>
        <dbReference type="Proteomes" id="UP000659698"/>
    </source>
</evidence>
<sequence>MFYQIAGRTEVRLVGENTNKGDDGNEGEGLRARRRKTKLLSTSLNLYRLIYPKAEITIVWFLGEITIKSRNRFGPVLWKQARNDFSGKLFSGFEGTR</sequence>
<reference evidence="1 2" key="1">
    <citation type="journal article" date="2019" name="Int. J. Syst. Evol. Microbiol.">
        <title>Rufibacter sediminis sp. nov., isolated from freshwater lake sediment.</title>
        <authorList>
            <person name="Qu J.H."/>
            <person name="Zhang L.J."/>
            <person name="Fu Y.H."/>
            <person name="Li H.F."/>
        </authorList>
    </citation>
    <scope>NUCLEOTIDE SEQUENCE [LARGE SCALE GENOMIC DNA]</scope>
    <source>
        <strain evidence="1 2">H-1</strain>
    </source>
</reference>
<dbReference type="Proteomes" id="UP000659698">
    <property type="component" value="Unassembled WGS sequence"/>
</dbReference>
<dbReference type="EMBL" id="JACOAF010000026">
    <property type="protein sequence ID" value="MBC3540274.1"/>
    <property type="molecule type" value="Genomic_DNA"/>
</dbReference>
<gene>
    <name evidence="1" type="ORF">H7U12_11325</name>
</gene>
<evidence type="ECO:0000313" key="1">
    <source>
        <dbReference type="EMBL" id="MBC3540274.1"/>
    </source>
</evidence>
<comment type="caution">
    <text evidence="1">The sequence shown here is derived from an EMBL/GenBank/DDBJ whole genome shotgun (WGS) entry which is preliminary data.</text>
</comment>
<organism evidence="1 2">
    <name type="scientific">Rufibacter sediminis</name>
    <dbReference type="NCBI Taxonomy" id="2762756"/>
    <lineage>
        <taxon>Bacteria</taxon>
        <taxon>Pseudomonadati</taxon>
        <taxon>Bacteroidota</taxon>
        <taxon>Cytophagia</taxon>
        <taxon>Cytophagales</taxon>
        <taxon>Hymenobacteraceae</taxon>
        <taxon>Rufibacter</taxon>
    </lineage>
</organism>
<name>A0ABR6VSW7_9BACT</name>
<dbReference type="RefSeq" id="WP_186637639.1">
    <property type="nucleotide sequence ID" value="NZ_JACOAF010000026.1"/>
</dbReference>
<keyword evidence="2" id="KW-1185">Reference proteome</keyword>
<proteinExistence type="predicted"/>
<protein>
    <submittedName>
        <fullName evidence="1">Uncharacterized protein</fullName>
    </submittedName>
</protein>